<dbReference type="EMBL" id="CP042806">
    <property type="protein sequence ID" value="QEE29302.1"/>
    <property type="molecule type" value="Genomic_DNA"/>
</dbReference>
<dbReference type="KEGG" id="talb:FTW19_15655"/>
<dbReference type="Pfam" id="PF09527">
    <property type="entry name" value="ATPase_gene1"/>
    <property type="match status" value="1"/>
</dbReference>
<accession>A0A5B9EAY9</accession>
<organism evidence="2 3">
    <name type="scientific">Terriglobus albidus</name>
    <dbReference type="NCBI Taxonomy" id="1592106"/>
    <lineage>
        <taxon>Bacteria</taxon>
        <taxon>Pseudomonadati</taxon>
        <taxon>Acidobacteriota</taxon>
        <taxon>Terriglobia</taxon>
        <taxon>Terriglobales</taxon>
        <taxon>Acidobacteriaceae</taxon>
        <taxon>Terriglobus</taxon>
    </lineage>
</organism>
<protein>
    <submittedName>
        <fullName evidence="2">AtpZ/AtpI family protein</fullName>
    </submittedName>
</protein>
<dbReference type="RefSeq" id="WP_147648495.1">
    <property type="nucleotide sequence ID" value="NZ_CP042806.1"/>
</dbReference>
<evidence type="ECO:0000313" key="2">
    <source>
        <dbReference type="EMBL" id="QEE29302.1"/>
    </source>
</evidence>
<dbReference type="Proteomes" id="UP000321820">
    <property type="component" value="Chromosome"/>
</dbReference>
<reference evidence="2 3" key="1">
    <citation type="submission" date="2019-08" db="EMBL/GenBank/DDBJ databases">
        <title>Complete genome sequence of Terriglobus albidus strain ORNL.</title>
        <authorList>
            <person name="Podar M."/>
        </authorList>
    </citation>
    <scope>NUCLEOTIDE SEQUENCE [LARGE SCALE GENOMIC DNA]</scope>
    <source>
        <strain evidence="2 3">ORNL</strain>
    </source>
</reference>
<evidence type="ECO:0000313" key="3">
    <source>
        <dbReference type="Proteomes" id="UP000321820"/>
    </source>
</evidence>
<dbReference type="InterPro" id="IPR032820">
    <property type="entry name" value="ATPase_put"/>
</dbReference>
<evidence type="ECO:0000256" key="1">
    <source>
        <dbReference type="SAM" id="Phobius"/>
    </source>
</evidence>
<gene>
    <name evidence="2" type="ORF">FTW19_15655</name>
</gene>
<keyword evidence="3" id="KW-1185">Reference proteome</keyword>
<keyword evidence="1" id="KW-0812">Transmembrane</keyword>
<sequence>MSEENRTPGKPKGVLGDLVKAESFIQLAFALPIGCLVGWLLGHWIDTKLGTHWIGVVGILVGAAGGFIQIYTVASRYMKRNN</sequence>
<proteinExistence type="predicted"/>
<feature type="transmembrane region" description="Helical" evidence="1">
    <location>
        <begin position="53"/>
        <end position="74"/>
    </location>
</feature>
<dbReference type="OrthoDB" id="122221at2"/>
<keyword evidence="1" id="KW-1133">Transmembrane helix</keyword>
<feature type="transmembrane region" description="Helical" evidence="1">
    <location>
        <begin position="21"/>
        <end position="41"/>
    </location>
</feature>
<keyword evidence="1" id="KW-0472">Membrane</keyword>
<dbReference type="AlphaFoldDB" id="A0A5B9EAY9"/>
<name>A0A5B9EAY9_9BACT</name>